<reference evidence="2 3" key="1">
    <citation type="submission" date="2020-02" db="EMBL/GenBank/DDBJ databases">
        <title>Draft genome sequence of Haematococcus lacustris strain NIES-144.</title>
        <authorList>
            <person name="Morimoto D."/>
            <person name="Nakagawa S."/>
            <person name="Yoshida T."/>
            <person name="Sawayama S."/>
        </authorList>
    </citation>
    <scope>NUCLEOTIDE SEQUENCE [LARGE SCALE GENOMIC DNA]</scope>
    <source>
        <strain evidence="2 3">NIES-144</strain>
    </source>
</reference>
<dbReference type="EMBL" id="BLLF01000756">
    <property type="protein sequence ID" value="GFH14707.1"/>
    <property type="molecule type" value="Genomic_DNA"/>
</dbReference>
<keyword evidence="3" id="KW-1185">Reference proteome</keyword>
<evidence type="ECO:0000256" key="1">
    <source>
        <dbReference type="SAM" id="MobiDB-lite"/>
    </source>
</evidence>
<dbReference type="Proteomes" id="UP000485058">
    <property type="component" value="Unassembled WGS sequence"/>
</dbReference>
<accession>A0A699YWS1</accession>
<evidence type="ECO:0000313" key="3">
    <source>
        <dbReference type="Proteomes" id="UP000485058"/>
    </source>
</evidence>
<protein>
    <submittedName>
        <fullName evidence="2">Uncharacterized protein</fullName>
    </submittedName>
</protein>
<gene>
    <name evidence="2" type="ORF">HaLaN_10814</name>
</gene>
<proteinExistence type="predicted"/>
<name>A0A699YWS1_HAELA</name>
<dbReference type="AlphaFoldDB" id="A0A699YWS1"/>
<evidence type="ECO:0000313" key="2">
    <source>
        <dbReference type="EMBL" id="GFH14707.1"/>
    </source>
</evidence>
<organism evidence="2 3">
    <name type="scientific">Haematococcus lacustris</name>
    <name type="common">Green alga</name>
    <name type="synonym">Haematococcus pluvialis</name>
    <dbReference type="NCBI Taxonomy" id="44745"/>
    <lineage>
        <taxon>Eukaryota</taxon>
        <taxon>Viridiplantae</taxon>
        <taxon>Chlorophyta</taxon>
        <taxon>core chlorophytes</taxon>
        <taxon>Chlorophyceae</taxon>
        <taxon>CS clade</taxon>
        <taxon>Chlamydomonadales</taxon>
        <taxon>Haematococcaceae</taxon>
        <taxon>Haematococcus</taxon>
    </lineage>
</organism>
<comment type="caution">
    <text evidence="2">The sequence shown here is derived from an EMBL/GenBank/DDBJ whole genome shotgun (WGS) entry which is preliminary data.</text>
</comment>
<sequence>MQQPLGFARAQGFGGAASKRGSLLTCDAVKTKGGKNVACTKTLIAKPETAEAVAKLVAEHAEYSIKAANDRENGIIVVQAMRDSWEPSTFHWPRGEGGLDDATGASGAAGGASMKQTSASFDLGRIEDAEEREHNVLTDSLKAAKKQMEGLKGLLGNLFGKKERQEDKPKAGAGKK</sequence>
<feature type="region of interest" description="Disordered" evidence="1">
    <location>
        <begin position="155"/>
        <end position="176"/>
    </location>
</feature>
<feature type="region of interest" description="Disordered" evidence="1">
    <location>
        <begin position="87"/>
        <end position="116"/>
    </location>
</feature>
<feature type="compositionally biased region" description="Basic and acidic residues" evidence="1">
    <location>
        <begin position="160"/>
        <end position="170"/>
    </location>
</feature>